<dbReference type="AlphaFoldDB" id="A0A8D8Z4V5"/>
<name>A0A8D8Z4V5_9HEMI</name>
<reference evidence="2" key="1">
    <citation type="submission" date="2021-05" db="EMBL/GenBank/DDBJ databases">
        <authorList>
            <person name="Alioto T."/>
            <person name="Alioto T."/>
            <person name="Gomez Garrido J."/>
        </authorList>
    </citation>
    <scope>NUCLEOTIDE SEQUENCE</scope>
</reference>
<feature type="transmembrane region" description="Helical" evidence="1">
    <location>
        <begin position="102"/>
        <end position="126"/>
    </location>
</feature>
<protein>
    <submittedName>
        <fullName evidence="2">Uncharacterized protein</fullName>
    </submittedName>
</protein>
<sequence length="131" mass="15849">MHIGQRNHLGLLRYDFLCFRNQRPLHFPLPLYPLHANCLHFHFHHKSEDLKQTQGLHHGVRIYLHLHPSVTMLQGYFHQCQIFVDYLVCNKLHRGLWCLESFVHILLLLCYVSVVYLESLHLFYWVMDLFQ</sequence>
<keyword evidence="1" id="KW-0812">Transmembrane</keyword>
<dbReference type="EMBL" id="HBUF01416393">
    <property type="protein sequence ID" value="CAG6739966.1"/>
    <property type="molecule type" value="Transcribed_RNA"/>
</dbReference>
<evidence type="ECO:0000313" key="2">
    <source>
        <dbReference type="EMBL" id="CAG6739966.1"/>
    </source>
</evidence>
<keyword evidence="1" id="KW-0472">Membrane</keyword>
<keyword evidence="1" id="KW-1133">Transmembrane helix</keyword>
<accession>A0A8D8Z4V5</accession>
<evidence type="ECO:0000256" key="1">
    <source>
        <dbReference type="SAM" id="Phobius"/>
    </source>
</evidence>
<proteinExistence type="predicted"/>
<organism evidence="2">
    <name type="scientific">Cacopsylla melanoneura</name>
    <dbReference type="NCBI Taxonomy" id="428564"/>
    <lineage>
        <taxon>Eukaryota</taxon>
        <taxon>Metazoa</taxon>
        <taxon>Ecdysozoa</taxon>
        <taxon>Arthropoda</taxon>
        <taxon>Hexapoda</taxon>
        <taxon>Insecta</taxon>
        <taxon>Pterygota</taxon>
        <taxon>Neoptera</taxon>
        <taxon>Paraneoptera</taxon>
        <taxon>Hemiptera</taxon>
        <taxon>Sternorrhyncha</taxon>
        <taxon>Psylloidea</taxon>
        <taxon>Psyllidae</taxon>
        <taxon>Psyllinae</taxon>
        <taxon>Cacopsylla</taxon>
    </lineage>
</organism>